<reference evidence="2" key="1">
    <citation type="journal article" date="2016" name="Front. Microbiol.">
        <title>Genome Sequence of the Piezophilic, Mesophilic Sulfate-Reducing Bacterium Desulfovibrio indicus J2T.</title>
        <authorList>
            <person name="Cao J."/>
            <person name="Maignien L."/>
            <person name="Shao Z."/>
            <person name="Alain K."/>
            <person name="Jebbar M."/>
        </authorList>
    </citation>
    <scope>NUCLEOTIDE SEQUENCE</scope>
    <source>
        <strain evidence="2">JCM 32048</strain>
    </source>
</reference>
<protein>
    <submittedName>
        <fullName evidence="2">Uncharacterized protein</fullName>
    </submittedName>
</protein>
<evidence type="ECO:0000256" key="1">
    <source>
        <dbReference type="SAM" id="MobiDB-lite"/>
    </source>
</evidence>
<proteinExistence type="predicted"/>
<organism evidence="2 3">
    <name type="scientific">Methylobacterium frigidaeris</name>
    <dbReference type="NCBI Taxonomy" id="2038277"/>
    <lineage>
        <taxon>Bacteria</taxon>
        <taxon>Pseudomonadati</taxon>
        <taxon>Pseudomonadota</taxon>
        <taxon>Alphaproteobacteria</taxon>
        <taxon>Hyphomicrobiales</taxon>
        <taxon>Methylobacteriaceae</taxon>
        <taxon>Methylobacterium</taxon>
    </lineage>
</organism>
<dbReference type="Proteomes" id="UP001055286">
    <property type="component" value="Unassembled WGS sequence"/>
</dbReference>
<comment type="caution">
    <text evidence="2">The sequence shown here is derived from an EMBL/GenBank/DDBJ whole genome shotgun (WGS) entry which is preliminary data.</text>
</comment>
<accession>A0AA37HHB2</accession>
<gene>
    <name evidence="2" type="ORF">MPEAHAMD_5972</name>
</gene>
<evidence type="ECO:0000313" key="2">
    <source>
        <dbReference type="EMBL" id="GJD65777.1"/>
    </source>
</evidence>
<feature type="compositionally biased region" description="Acidic residues" evidence="1">
    <location>
        <begin position="156"/>
        <end position="167"/>
    </location>
</feature>
<dbReference type="EMBL" id="BPQJ01000047">
    <property type="protein sequence ID" value="GJD65777.1"/>
    <property type="molecule type" value="Genomic_DNA"/>
</dbReference>
<name>A0AA37HHB2_9HYPH</name>
<dbReference type="AlphaFoldDB" id="A0AA37HHB2"/>
<reference evidence="2" key="2">
    <citation type="submission" date="2021-08" db="EMBL/GenBank/DDBJ databases">
        <authorList>
            <person name="Tani A."/>
            <person name="Ola A."/>
            <person name="Ogura Y."/>
            <person name="Katsura K."/>
            <person name="Hayashi T."/>
        </authorList>
    </citation>
    <scope>NUCLEOTIDE SEQUENCE</scope>
    <source>
        <strain evidence="2">JCM 32048</strain>
    </source>
</reference>
<keyword evidence="3" id="KW-1185">Reference proteome</keyword>
<sequence length="167" mass="18976">MRVFEFTFVVPFDPHLTMGGYSEVLGTSRVLIDPVGDPWGHPLYRKSKLAEDIREHRRPRVGMTVHKLDGTDLGLMIRLDPDPTDRYHQPYRCCRRLAAAQWEHATERYTATRPWVIVSVNLTVMRGAATRGEALRNAFIQFPDPTAKHDPGAQPEGEDAAVLDDLR</sequence>
<evidence type="ECO:0000313" key="3">
    <source>
        <dbReference type="Proteomes" id="UP001055286"/>
    </source>
</evidence>
<feature type="region of interest" description="Disordered" evidence="1">
    <location>
        <begin position="145"/>
        <end position="167"/>
    </location>
</feature>